<sequence length="107" mass="12683">MNNQRFSEFRSDLVKLFETIYTEYPDSTDFVKNLGKELGTKYPELVNVNQDEPQTRQDEPQTRQEDIYKKVSKEMELSIKLDRLMDYRGIEGDLKRSSPEECIILKV</sequence>
<gene>
    <name evidence="1" type="ORF">OS493_007181</name>
</gene>
<proteinExistence type="predicted"/>
<keyword evidence="2" id="KW-1185">Reference proteome</keyword>
<comment type="caution">
    <text evidence="1">The sequence shown here is derived from an EMBL/GenBank/DDBJ whole genome shotgun (WGS) entry which is preliminary data.</text>
</comment>
<dbReference type="AlphaFoldDB" id="A0A9W9ZIV3"/>
<organism evidence="1 2">
    <name type="scientific">Desmophyllum pertusum</name>
    <dbReference type="NCBI Taxonomy" id="174260"/>
    <lineage>
        <taxon>Eukaryota</taxon>
        <taxon>Metazoa</taxon>
        <taxon>Cnidaria</taxon>
        <taxon>Anthozoa</taxon>
        <taxon>Hexacorallia</taxon>
        <taxon>Scleractinia</taxon>
        <taxon>Caryophylliina</taxon>
        <taxon>Caryophylliidae</taxon>
        <taxon>Desmophyllum</taxon>
    </lineage>
</organism>
<dbReference type="Proteomes" id="UP001163046">
    <property type="component" value="Unassembled WGS sequence"/>
</dbReference>
<evidence type="ECO:0000313" key="1">
    <source>
        <dbReference type="EMBL" id="KAJ7380799.1"/>
    </source>
</evidence>
<dbReference type="EMBL" id="MU826352">
    <property type="protein sequence ID" value="KAJ7380799.1"/>
    <property type="molecule type" value="Genomic_DNA"/>
</dbReference>
<reference evidence="1" key="1">
    <citation type="submission" date="2023-01" db="EMBL/GenBank/DDBJ databases">
        <title>Genome assembly of the deep-sea coral Lophelia pertusa.</title>
        <authorList>
            <person name="Herrera S."/>
            <person name="Cordes E."/>
        </authorList>
    </citation>
    <scope>NUCLEOTIDE SEQUENCE</scope>
    <source>
        <strain evidence="1">USNM1676648</strain>
        <tissue evidence="1">Polyp</tissue>
    </source>
</reference>
<protein>
    <submittedName>
        <fullName evidence="1">Uncharacterized protein</fullName>
    </submittedName>
</protein>
<evidence type="ECO:0000313" key="2">
    <source>
        <dbReference type="Proteomes" id="UP001163046"/>
    </source>
</evidence>
<name>A0A9W9ZIV3_9CNID</name>
<accession>A0A9W9ZIV3</accession>